<organism evidence="1">
    <name type="scientific">Phage sp. ctgh419</name>
    <dbReference type="NCBI Taxonomy" id="2828009"/>
    <lineage>
        <taxon>Viruses</taxon>
    </lineage>
</organism>
<accession>A0A8S5SKL0</accession>
<proteinExistence type="predicted"/>
<dbReference type="EMBL" id="BK032618">
    <property type="protein sequence ID" value="DAF51596.1"/>
    <property type="molecule type" value="Genomic_DNA"/>
</dbReference>
<evidence type="ECO:0000313" key="1">
    <source>
        <dbReference type="EMBL" id="DAF51596.1"/>
    </source>
</evidence>
<protein>
    <submittedName>
        <fullName evidence="1">Type I neck protein</fullName>
    </submittedName>
</protein>
<sequence length="77" mass="8636">MGKVRIELNSPGIRAMLKSEEIQSSVEEQATRIANEAGGDFEVKIASTRAYASVSNKNRRGYENNMRNNTLLRAVHR</sequence>
<reference evidence="1" key="1">
    <citation type="journal article" date="2021" name="Proc. Natl. Acad. Sci. U.S.A.">
        <title>A Catalog of Tens of Thousands of Viruses from Human Metagenomes Reveals Hidden Associations with Chronic Diseases.</title>
        <authorList>
            <person name="Tisza M.J."/>
            <person name="Buck C.B."/>
        </authorList>
    </citation>
    <scope>NUCLEOTIDE SEQUENCE</scope>
    <source>
        <strain evidence="1">Ctgh419</strain>
    </source>
</reference>
<name>A0A8S5SKL0_9VIRU</name>